<reference evidence="1" key="1">
    <citation type="submission" date="2023-10" db="EMBL/GenBank/DDBJ databases">
        <title>Surveillance and assessment of the effects of hospital wastewater treatment on clearance of pathogenic bacterial and antimicrobial resistance genes.</title>
        <authorList>
            <person name="Wu Y."/>
        </authorList>
    </citation>
    <scope>NUCLEOTIDE SEQUENCE</scope>
    <source>
        <strain evidence="1">23-M-SRM-33-1</strain>
    </source>
</reference>
<proteinExistence type="predicted"/>
<dbReference type="AlphaFoldDB" id="A0AAW8XW65"/>
<dbReference type="RefSeq" id="WP_316941407.1">
    <property type="nucleotide sequence ID" value="NZ_JAWHZD010000029.1"/>
</dbReference>
<dbReference type="Proteomes" id="UP001284547">
    <property type="component" value="Unassembled WGS sequence"/>
</dbReference>
<evidence type="ECO:0000313" key="2">
    <source>
        <dbReference type="Proteomes" id="UP001284547"/>
    </source>
</evidence>
<comment type="caution">
    <text evidence="1">The sequence shown here is derived from an EMBL/GenBank/DDBJ whole genome shotgun (WGS) entry which is preliminary data.</text>
</comment>
<name>A0AAW8XW65_9ENTR</name>
<evidence type="ECO:0008006" key="3">
    <source>
        <dbReference type="Google" id="ProtNLM"/>
    </source>
</evidence>
<gene>
    <name evidence="1" type="ORF">RZP41_26065</name>
</gene>
<dbReference type="EMBL" id="JAWHZD010000029">
    <property type="protein sequence ID" value="MDV0844681.1"/>
    <property type="molecule type" value="Genomic_DNA"/>
</dbReference>
<sequence length="130" mass="15136">MSHIVKGKVSVAYRSKELLLKALEGVGVVVENEKLYRVGAGYTFERYPLVLIDKNNKEHRIGYMETNGVWEQYQEDYGSHGRWTKQASSAIQDRYLAFHYEQQLREEGFNVTVKQHHDGTLELEAEEVSW</sequence>
<accession>A0AAW8XW65</accession>
<protein>
    <recommendedName>
        <fullName evidence="3">DUF1257 domain-containing protein</fullName>
    </recommendedName>
</protein>
<evidence type="ECO:0000313" key="1">
    <source>
        <dbReference type="EMBL" id="MDV0844681.1"/>
    </source>
</evidence>
<organism evidence="1 2">
    <name type="scientific">Klebsiella quasipneumoniae subsp. quasipneumoniae</name>
    <dbReference type="NCBI Taxonomy" id="1667327"/>
    <lineage>
        <taxon>Bacteria</taxon>
        <taxon>Pseudomonadati</taxon>
        <taxon>Pseudomonadota</taxon>
        <taxon>Gammaproteobacteria</taxon>
        <taxon>Enterobacterales</taxon>
        <taxon>Enterobacteriaceae</taxon>
        <taxon>Klebsiella/Raoultella group</taxon>
        <taxon>Klebsiella</taxon>
        <taxon>Klebsiella pneumoniae complex</taxon>
    </lineage>
</organism>